<dbReference type="SMART" id="SM00526">
    <property type="entry name" value="H15"/>
    <property type="match status" value="1"/>
</dbReference>
<evidence type="ECO:0000313" key="8">
    <source>
        <dbReference type="EMBL" id="CAF0726444.1"/>
    </source>
</evidence>
<dbReference type="GO" id="GO:0003677">
    <property type="term" value="F:DNA binding"/>
    <property type="evidence" value="ECO:0007669"/>
    <property type="project" value="UniProtKB-KW"/>
</dbReference>
<dbReference type="InterPro" id="IPR005819">
    <property type="entry name" value="H1/H5"/>
</dbReference>
<keyword evidence="4" id="KW-0238">DNA-binding</keyword>
<dbReference type="GO" id="GO:0005958">
    <property type="term" value="C:DNA-dependent protein kinase-DNA ligase 4 complex"/>
    <property type="evidence" value="ECO:0007669"/>
    <property type="project" value="TreeGrafter"/>
</dbReference>
<feature type="region of interest" description="Disordered" evidence="6">
    <location>
        <begin position="266"/>
        <end position="347"/>
    </location>
</feature>
<dbReference type="InterPro" id="IPR014751">
    <property type="entry name" value="XRCC4-like_C"/>
</dbReference>
<feature type="compositionally biased region" description="Low complexity" evidence="6">
    <location>
        <begin position="306"/>
        <end position="322"/>
    </location>
</feature>
<feature type="compositionally biased region" description="Basic residues" evidence="6">
    <location>
        <begin position="562"/>
        <end position="580"/>
    </location>
</feature>
<feature type="compositionally biased region" description="Low complexity" evidence="6">
    <location>
        <begin position="527"/>
        <end position="543"/>
    </location>
</feature>
<proteinExistence type="predicted"/>
<dbReference type="CDD" id="cd00073">
    <property type="entry name" value="H15"/>
    <property type="match status" value="1"/>
</dbReference>
<dbReference type="PRINTS" id="PR00624">
    <property type="entry name" value="HISTONEH5"/>
</dbReference>
<reference evidence="8" key="1">
    <citation type="submission" date="2021-02" db="EMBL/GenBank/DDBJ databases">
        <authorList>
            <person name="Nowell W R."/>
        </authorList>
    </citation>
    <scope>NUCLEOTIDE SEQUENCE</scope>
</reference>
<dbReference type="Pfam" id="PF21924">
    <property type="entry name" value="XRCC4_CC"/>
    <property type="match status" value="1"/>
</dbReference>
<dbReference type="PANTHER" id="PTHR28559:SF1">
    <property type="entry name" value="DNA REPAIR PROTEIN XRCC4"/>
    <property type="match status" value="1"/>
</dbReference>
<gene>
    <name evidence="8" type="ORF">OVA965_LOCUS465</name>
    <name evidence="9" type="ORF">TMI583_LOCUS465</name>
</gene>
<feature type="domain" description="H15" evidence="7">
    <location>
        <begin position="344"/>
        <end position="418"/>
    </location>
</feature>
<dbReference type="InterPro" id="IPR036388">
    <property type="entry name" value="WH-like_DNA-bd_sf"/>
</dbReference>
<keyword evidence="3" id="KW-0158">Chromosome</keyword>
<dbReference type="Proteomes" id="UP000682733">
    <property type="component" value="Unassembled WGS sequence"/>
</dbReference>
<evidence type="ECO:0000256" key="1">
    <source>
        <dbReference type="ARBA" id="ARBA00004123"/>
    </source>
</evidence>
<keyword evidence="5" id="KW-0539">Nucleus</keyword>
<evidence type="ECO:0000256" key="5">
    <source>
        <dbReference type="ARBA" id="ARBA00023242"/>
    </source>
</evidence>
<evidence type="ECO:0000313" key="9">
    <source>
        <dbReference type="EMBL" id="CAF3500053.1"/>
    </source>
</evidence>
<dbReference type="InterPro" id="IPR010585">
    <property type="entry name" value="DNA_repair_prot_XRCC4"/>
</dbReference>
<dbReference type="GO" id="GO:0000786">
    <property type="term" value="C:nucleosome"/>
    <property type="evidence" value="ECO:0007669"/>
    <property type="project" value="InterPro"/>
</dbReference>
<evidence type="ECO:0000256" key="2">
    <source>
        <dbReference type="ARBA" id="ARBA00004286"/>
    </source>
</evidence>
<dbReference type="PROSITE" id="PS51504">
    <property type="entry name" value="H15"/>
    <property type="match status" value="1"/>
</dbReference>
<dbReference type="EMBL" id="CAJOBA010000062">
    <property type="protein sequence ID" value="CAF3500053.1"/>
    <property type="molecule type" value="Genomic_DNA"/>
</dbReference>
<dbReference type="GO" id="GO:0032807">
    <property type="term" value="C:DNA ligase IV complex"/>
    <property type="evidence" value="ECO:0007669"/>
    <property type="project" value="TreeGrafter"/>
</dbReference>
<dbReference type="GO" id="GO:0006334">
    <property type="term" value="P:nucleosome assembly"/>
    <property type="evidence" value="ECO:0007669"/>
    <property type="project" value="InterPro"/>
</dbReference>
<feature type="region of interest" description="Disordered" evidence="6">
    <location>
        <begin position="403"/>
        <end position="580"/>
    </location>
</feature>
<dbReference type="Pfam" id="PF00538">
    <property type="entry name" value="Linker_histone"/>
    <property type="match status" value="1"/>
</dbReference>
<dbReference type="GO" id="GO:0006303">
    <property type="term" value="P:double-strand break repair via nonhomologous end joining"/>
    <property type="evidence" value="ECO:0007669"/>
    <property type="project" value="TreeGrafter"/>
</dbReference>
<feature type="compositionally biased region" description="Low complexity" evidence="6">
    <location>
        <begin position="484"/>
        <end position="508"/>
    </location>
</feature>
<name>A0A8S2CKK3_9BILA</name>
<evidence type="ECO:0000256" key="6">
    <source>
        <dbReference type="SAM" id="MobiDB-lite"/>
    </source>
</evidence>
<dbReference type="GO" id="GO:0030527">
    <property type="term" value="F:structural constituent of chromatin"/>
    <property type="evidence" value="ECO:0007669"/>
    <property type="project" value="InterPro"/>
</dbReference>
<dbReference type="EMBL" id="CAJNOK010000062">
    <property type="protein sequence ID" value="CAF0726444.1"/>
    <property type="molecule type" value="Genomic_DNA"/>
</dbReference>
<dbReference type="SUPFAM" id="SSF46785">
    <property type="entry name" value="Winged helix' DNA-binding domain"/>
    <property type="match status" value="1"/>
</dbReference>
<protein>
    <recommendedName>
        <fullName evidence="7">H15 domain-containing protein</fullName>
    </recommendedName>
</protein>
<dbReference type="GO" id="GO:0006310">
    <property type="term" value="P:DNA recombination"/>
    <property type="evidence" value="ECO:0007669"/>
    <property type="project" value="InterPro"/>
</dbReference>
<dbReference type="SUPFAM" id="SSF58022">
    <property type="entry name" value="XRCC4, C-terminal oligomerization domain"/>
    <property type="match status" value="1"/>
</dbReference>
<dbReference type="GO" id="GO:0010165">
    <property type="term" value="P:response to X-ray"/>
    <property type="evidence" value="ECO:0007669"/>
    <property type="project" value="TreeGrafter"/>
</dbReference>
<feature type="region of interest" description="Disordered" evidence="6">
    <location>
        <begin position="206"/>
        <end position="234"/>
    </location>
</feature>
<dbReference type="InterPro" id="IPR005818">
    <property type="entry name" value="Histone_H1/H5_H15"/>
</dbReference>
<dbReference type="FunFam" id="1.10.10.10:FF:000140">
    <property type="entry name" value="Histone H1.0"/>
    <property type="match status" value="1"/>
</dbReference>
<evidence type="ECO:0000259" key="7">
    <source>
        <dbReference type="PROSITE" id="PS51504"/>
    </source>
</evidence>
<dbReference type="PANTHER" id="PTHR28559">
    <property type="entry name" value="DNA REPAIR PROTEIN XRCC4"/>
    <property type="match status" value="1"/>
</dbReference>
<dbReference type="InterPro" id="IPR053962">
    <property type="entry name" value="XRCC4_CC"/>
</dbReference>
<dbReference type="InterPro" id="IPR036390">
    <property type="entry name" value="WH_DNA-bd_sf"/>
</dbReference>
<evidence type="ECO:0000313" key="10">
    <source>
        <dbReference type="Proteomes" id="UP000677228"/>
    </source>
</evidence>
<feature type="compositionally biased region" description="Basic residues" evidence="6">
    <location>
        <begin position="463"/>
        <end position="483"/>
    </location>
</feature>
<dbReference type="Gene3D" id="1.20.5.370">
    <property type="match status" value="1"/>
</dbReference>
<feature type="compositionally biased region" description="Low complexity" evidence="6">
    <location>
        <begin position="428"/>
        <end position="462"/>
    </location>
</feature>
<comment type="subcellular location">
    <subcellularLocation>
        <location evidence="2">Chromosome</location>
    </subcellularLocation>
    <subcellularLocation>
        <location evidence="1">Nucleus</location>
    </subcellularLocation>
</comment>
<sequence>MDKPNGLEKIWFSTKIKCEDKKEYYLKGSIDPSSLSFDLELTDMIHAWVGTTQLANVCDLHDTINAFKNNLTTSINKYVYTCKMNQEEEKNILTLTWKEDVDDDMPSIIVGETNLIQSQDVVTILRDMMNYNIERTINLRKENKKLLKEIDCIKCERADTLKLLSKYVNIKKQTEDDLFKKFILVLNQKKDQLCQLKRELDDYRTHSNVEDKNSCSSRFNNNEHSSGNGDVSNLFEKNVQDNDEWGDIQLTTPKRVSIDKSLIVRKPTSDDEEDENALDLGVQDGSDTTPSTRTKHILRQTPPPANTSSSAVGSSSNTATGSPTKGKKSSTAIKKAGKKSSPSNHPKYSVMIKQALVHLNDRQGSSKSAILKYIQANYKVNSVNSNNHLKYALKAAIANGSLKQTKGTGASGSFKLGKTKTTKKAASTKKSSTNAAGTPKKQKSSTTTSATKKPKSSTSSTGTKKRSASPSKSRSKSPKKKKTATGTSKAKSVSSSTTTTSRQSKPKTIASTKTVEKPKAAPKKKAVTSSSSTKSKSSTATKKSSPKKKSTTTKKASSPAAKKLKTSKSKVKAGFKKATR</sequence>
<feature type="compositionally biased region" description="Polar residues" evidence="6">
    <location>
        <begin position="214"/>
        <end position="231"/>
    </location>
</feature>
<dbReference type="AlphaFoldDB" id="A0A8S2CKK3"/>
<evidence type="ECO:0000256" key="4">
    <source>
        <dbReference type="ARBA" id="ARBA00023125"/>
    </source>
</evidence>
<dbReference type="Gene3D" id="1.10.10.10">
    <property type="entry name" value="Winged helix-like DNA-binding domain superfamily/Winged helix DNA-binding domain"/>
    <property type="match status" value="1"/>
</dbReference>
<dbReference type="Proteomes" id="UP000677228">
    <property type="component" value="Unassembled WGS sequence"/>
</dbReference>
<organism evidence="8 10">
    <name type="scientific">Didymodactylos carnosus</name>
    <dbReference type="NCBI Taxonomy" id="1234261"/>
    <lineage>
        <taxon>Eukaryota</taxon>
        <taxon>Metazoa</taxon>
        <taxon>Spiralia</taxon>
        <taxon>Gnathifera</taxon>
        <taxon>Rotifera</taxon>
        <taxon>Eurotatoria</taxon>
        <taxon>Bdelloidea</taxon>
        <taxon>Philodinida</taxon>
        <taxon>Philodinidae</taxon>
        <taxon>Didymodactylos</taxon>
    </lineage>
</organism>
<accession>A0A8S2CKK3</accession>
<feature type="compositionally biased region" description="Basic residues" evidence="6">
    <location>
        <begin position="417"/>
        <end position="427"/>
    </location>
</feature>
<comment type="caution">
    <text evidence="8">The sequence shown here is derived from an EMBL/GenBank/DDBJ whole genome shotgun (WGS) entry which is preliminary data.</text>
</comment>
<evidence type="ECO:0000256" key="3">
    <source>
        <dbReference type="ARBA" id="ARBA00022454"/>
    </source>
</evidence>